<dbReference type="PROSITE" id="PS50943">
    <property type="entry name" value="HTH_CROC1"/>
    <property type="match status" value="1"/>
</dbReference>
<evidence type="ECO:0000259" key="1">
    <source>
        <dbReference type="PROSITE" id="PS50943"/>
    </source>
</evidence>
<organism evidence="2 3">
    <name type="scientific">Anaerofilum hominis</name>
    <dbReference type="NCBI Taxonomy" id="2763016"/>
    <lineage>
        <taxon>Bacteria</taxon>
        <taxon>Bacillati</taxon>
        <taxon>Bacillota</taxon>
        <taxon>Clostridia</taxon>
        <taxon>Eubacteriales</taxon>
        <taxon>Oscillospiraceae</taxon>
        <taxon>Anaerofilum</taxon>
    </lineage>
</organism>
<dbReference type="SMART" id="SM00530">
    <property type="entry name" value="HTH_XRE"/>
    <property type="match status" value="1"/>
</dbReference>
<dbReference type="GO" id="GO:0003677">
    <property type="term" value="F:DNA binding"/>
    <property type="evidence" value="ECO:0007669"/>
    <property type="project" value="InterPro"/>
</dbReference>
<proteinExistence type="predicted"/>
<sequence length="80" mass="8952">MTVGIAVKERILELCEERDLSVNKLCMISGIPQSTLNNLISGRNNSVTVSTIKKICDGLGISLEEFFHSDIFRILEQEIK</sequence>
<dbReference type="InterPro" id="IPR010982">
    <property type="entry name" value="Lambda_DNA-bd_dom_sf"/>
</dbReference>
<dbReference type="Pfam" id="PF13443">
    <property type="entry name" value="HTH_26"/>
    <property type="match status" value="1"/>
</dbReference>
<dbReference type="RefSeq" id="WP_186888016.1">
    <property type="nucleotide sequence ID" value="NZ_JACONZ010000003.1"/>
</dbReference>
<dbReference type="SUPFAM" id="SSF47413">
    <property type="entry name" value="lambda repressor-like DNA-binding domains"/>
    <property type="match status" value="1"/>
</dbReference>
<dbReference type="Gene3D" id="1.10.260.40">
    <property type="entry name" value="lambda repressor-like DNA-binding domains"/>
    <property type="match status" value="1"/>
</dbReference>
<feature type="domain" description="HTH cro/C1-type" evidence="1">
    <location>
        <begin position="11"/>
        <end position="66"/>
    </location>
</feature>
<dbReference type="InterPro" id="IPR001387">
    <property type="entry name" value="Cro/C1-type_HTH"/>
</dbReference>
<accession>A0A923L148</accession>
<dbReference type="Proteomes" id="UP000659630">
    <property type="component" value="Unassembled WGS sequence"/>
</dbReference>
<dbReference type="EMBL" id="JACONZ010000003">
    <property type="protein sequence ID" value="MBC5581645.1"/>
    <property type="molecule type" value="Genomic_DNA"/>
</dbReference>
<evidence type="ECO:0000313" key="2">
    <source>
        <dbReference type="EMBL" id="MBC5581645.1"/>
    </source>
</evidence>
<dbReference type="AlphaFoldDB" id="A0A923L148"/>
<keyword evidence="3" id="KW-1185">Reference proteome</keyword>
<protein>
    <submittedName>
        <fullName evidence="2">Helix-turn-helix transcriptional regulator</fullName>
    </submittedName>
</protein>
<evidence type="ECO:0000313" key="3">
    <source>
        <dbReference type="Proteomes" id="UP000659630"/>
    </source>
</evidence>
<comment type="caution">
    <text evidence="2">The sequence shown here is derived from an EMBL/GenBank/DDBJ whole genome shotgun (WGS) entry which is preliminary data.</text>
</comment>
<gene>
    <name evidence="2" type="ORF">H8S23_09015</name>
</gene>
<reference evidence="2" key="1">
    <citation type="submission" date="2020-08" db="EMBL/GenBank/DDBJ databases">
        <title>Genome public.</title>
        <authorList>
            <person name="Liu C."/>
            <person name="Sun Q."/>
        </authorList>
    </citation>
    <scope>NUCLEOTIDE SEQUENCE</scope>
    <source>
        <strain evidence="2">BX8</strain>
    </source>
</reference>
<name>A0A923L148_9FIRM</name>
<dbReference type="CDD" id="cd00093">
    <property type="entry name" value="HTH_XRE"/>
    <property type="match status" value="1"/>
</dbReference>